<name>A0A6F9DHJ2_9ASCI</name>
<feature type="region of interest" description="Disordered" evidence="1">
    <location>
        <begin position="340"/>
        <end position="369"/>
    </location>
</feature>
<accession>A0A6F9DHJ2</accession>
<dbReference type="AlphaFoldDB" id="A0A6F9DHJ2"/>
<sequence>MGSKMSSSMSCVKCSSHDSKRFKHRSRRRSRSNRYNYEESVYETIAPPMVYMNRVDQHQVRIEPIRTFSQRCSRPSLPLPNIRDERQYGNTHSLRPPEPQDHRIFIGTSTVSKERLGVSDRTTPREDPSKCASSSIEILDCPEMSTISMRSAPSIVISSRRGSAQGNSGNDAHHTSGGMQMTDDDLYPVRTTHEDATMSTLHVPPNSVNSQFISGITPLESLQEVDCSDNASNDSVFVREQRVGYYECDTEYLAHYQGQFLNNNSLLPCVVNEDGTRQTLSPSLRPDVSDGPGFDSDFGASAGVEMRIVSSDYSGINSSHFMKTKGDNTSSVKLKKRNAFRSNRPSPRAQLAEATFQNNTTGRGKSPKRKPAFVLNAFSRHTPLARLTPRRRPATISGPERSALHITMEWDPYELGYGSSHWMEYFIPGVAYPPQPLLCKEQYWV</sequence>
<feature type="compositionally biased region" description="Polar residues" evidence="1">
    <location>
        <begin position="160"/>
        <end position="170"/>
    </location>
</feature>
<feature type="compositionally biased region" description="Basic residues" evidence="1">
    <location>
        <begin position="20"/>
        <end position="32"/>
    </location>
</feature>
<feature type="compositionally biased region" description="Low complexity" evidence="1">
    <location>
        <begin position="1"/>
        <end position="14"/>
    </location>
</feature>
<dbReference type="EMBL" id="LR786513">
    <property type="protein sequence ID" value="CAB3261802.1"/>
    <property type="molecule type" value="mRNA"/>
</dbReference>
<reference evidence="2" key="1">
    <citation type="submission" date="2020-04" db="EMBL/GenBank/DDBJ databases">
        <authorList>
            <person name="Neveu A P."/>
        </authorList>
    </citation>
    <scope>NUCLEOTIDE SEQUENCE</scope>
    <source>
        <tissue evidence="2">Whole embryo</tissue>
    </source>
</reference>
<evidence type="ECO:0000256" key="1">
    <source>
        <dbReference type="SAM" id="MobiDB-lite"/>
    </source>
</evidence>
<proteinExistence type="evidence at transcript level"/>
<evidence type="ECO:0000313" key="2">
    <source>
        <dbReference type="EMBL" id="CAB3261802.1"/>
    </source>
</evidence>
<gene>
    <name evidence="2" type="primary">LOC100177349</name>
</gene>
<feature type="region of interest" description="Disordered" evidence="1">
    <location>
        <begin position="1"/>
        <end position="34"/>
    </location>
</feature>
<organism evidence="2">
    <name type="scientific">Phallusia mammillata</name>
    <dbReference type="NCBI Taxonomy" id="59560"/>
    <lineage>
        <taxon>Eukaryota</taxon>
        <taxon>Metazoa</taxon>
        <taxon>Chordata</taxon>
        <taxon>Tunicata</taxon>
        <taxon>Ascidiacea</taxon>
        <taxon>Phlebobranchia</taxon>
        <taxon>Ascidiidae</taxon>
        <taxon>Phallusia</taxon>
    </lineage>
</organism>
<feature type="region of interest" description="Disordered" evidence="1">
    <location>
        <begin position="160"/>
        <end position="180"/>
    </location>
</feature>
<feature type="region of interest" description="Disordered" evidence="1">
    <location>
        <begin position="74"/>
        <end position="102"/>
    </location>
</feature>
<protein>
    <submittedName>
        <fullName evidence="2">Uncharacterized protein LOC100177349</fullName>
    </submittedName>
</protein>